<evidence type="ECO:0000313" key="3">
    <source>
        <dbReference type="Proteomes" id="UP000015106"/>
    </source>
</evidence>
<feature type="compositionally biased region" description="Basic and acidic residues" evidence="1">
    <location>
        <begin position="36"/>
        <end position="47"/>
    </location>
</feature>
<feature type="region of interest" description="Disordered" evidence="1">
    <location>
        <begin position="27"/>
        <end position="50"/>
    </location>
</feature>
<dbReference type="EnsemblPlants" id="TuG1812G0200004613.01.T01">
    <property type="protein sequence ID" value="TuG1812G0200004613.01.T01"/>
    <property type="gene ID" value="TuG1812G0200004613.01"/>
</dbReference>
<dbReference type="Gramene" id="TuG1812G0200004613.01.T01">
    <property type="protein sequence ID" value="TuG1812G0200004613.01.T01"/>
    <property type="gene ID" value="TuG1812G0200004613.01"/>
</dbReference>
<evidence type="ECO:0000256" key="1">
    <source>
        <dbReference type="SAM" id="MobiDB-lite"/>
    </source>
</evidence>
<accession>A0A8R7PIY0</accession>
<reference evidence="2" key="3">
    <citation type="submission" date="2022-06" db="UniProtKB">
        <authorList>
            <consortium name="EnsemblPlants"/>
        </authorList>
    </citation>
    <scope>IDENTIFICATION</scope>
</reference>
<reference evidence="3" key="1">
    <citation type="journal article" date="2013" name="Nature">
        <title>Draft genome of the wheat A-genome progenitor Triticum urartu.</title>
        <authorList>
            <person name="Ling H.Q."/>
            <person name="Zhao S."/>
            <person name="Liu D."/>
            <person name="Wang J."/>
            <person name="Sun H."/>
            <person name="Zhang C."/>
            <person name="Fan H."/>
            <person name="Li D."/>
            <person name="Dong L."/>
            <person name="Tao Y."/>
            <person name="Gao C."/>
            <person name="Wu H."/>
            <person name="Li Y."/>
            <person name="Cui Y."/>
            <person name="Guo X."/>
            <person name="Zheng S."/>
            <person name="Wang B."/>
            <person name="Yu K."/>
            <person name="Liang Q."/>
            <person name="Yang W."/>
            <person name="Lou X."/>
            <person name="Chen J."/>
            <person name="Feng M."/>
            <person name="Jian J."/>
            <person name="Zhang X."/>
            <person name="Luo G."/>
            <person name="Jiang Y."/>
            <person name="Liu J."/>
            <person name="Wang Z."/>
            <person name="Sha Y."/>
            <person name="Zhang B."/>
            <person name="Wu H."/>
            <person name="Tang D."/>
            <person name="Shen Q."/>
            <person name="Xue P."/>
            <person name="Zou S."/>
            <person name="Wang X."/>
            <person name="Liu X."/>
            <person name="Wang F."/>
            <person name="Yang Y."/>
            <person name="An X."/>
            <person name="Dong Z."/>
            <person name="Zhang K."/>
            <person name="Zhang X."/>
            <person name="Luo M.C."/>
            <person name="Dvorak J."/>
            <person name="Tong Y."/>
            <person name="Wang J."/>
            <person name="Yang H."/>
            <person name="Li Z."/>
            <person name="Wang D."/>
            <person name="Zhang A."/>
            <person name="Wang J."/>
        </authorList>
    </citation>
    <scope>NUCLEOTIDE SEQUENCE</scope>
    <source>
        <strain evidence="3">cv. G1812</strain>
    </source>
</reference>
<name>A0A8R7PIY0_TRIUA</name>
<protein>
    <submittedName>
        <fullName evidence="2">Uncharacterized protein</fullName>
    </submittedName>
</protein>
<dbReference type="Proteomes" id="UP000015106">
    <property type="component" value="Chromosome 2"/>
</dbReference>
<reference evidence="2" key="2">
    <citation type="submission" date="2018-03" db="EMBL/GenBank/DDBJ databases">
        <title>The Triticum urartu genome reveals the dynamic nature of wheat genome evolution.</title>
        <authorList>
            <person name="Ling H."/>
            <person name="Ma B."/>
            <person name="Shi X."/>
            <person name="Liu H."/>
            <person name="Dong L."/>
            <person name="Sun H."/>
            <person name="Cao Y."/>
            <person name="Gao Q."/>
            <person name="Zheng S."/>
            <person name="Li Y."/>
            <person name="Yu Y."/>
            <person name="Du H."/>
            <person name="Qi M."/>
            <person name="Li Y."/>
            <person name="Yu H."/>
            <person name="Cui Y."/>
            <person name="Wang N."/>
            <person name="Chen C."/>
            <person name="Wu H."/>
            <person name="Zhao Y."/>
            <person name="Zhang J."/>
            <person name="Li Y."/>
            <person name="Zhou W."/>
            <person name="Zhang B."/>
            <person name="Hu W."/>
            <person name="Eijk M."/>
            <person name="Tang J."/>
            <person name="Witsenboer H."/>
            <person name="Zhao S."/>
            <person name="Li Z."/>
            <person name="Zhang A."/>
            <person name="Wang D."/>
            <person name="Liang C."/>
        </authorList>
    </citation>
    <scope>NUCLEOTIDE SEQUENCE [LARGE SCALE GENOMIC DNA]</scope>
    <source>
        <strain evidence="2">cv. G1812</strain>
    </source>
</reference>
<dbReference type="AlphaFoldDB" id="A0A8R7PIY0"/>
<evidence type="ECO:0000313" key="2">
    <source>
        <dbReference type="EnsemblPlants" id="TuG1812G0200004613.01.T01"/>
    </source>
</evidence>
<sequence length="78" mass="8905">MWRAAAARKKRPGPWIYRRGLLLRLPGRAAASPSGDSDKPARDEERTTTVTCRRHNLDLAWDEDAPHKELSSLQFHGR</sequence>
<keyword evidence="3" id="KW-1185">Reference proteome</keyword>
<proteinExistence type="predicted"/>
<organism evidence="2 3">
    <name type="scientific">Triticum urartu</name>
    <name type="common">Red wild einkorn</name>
    <name type="synonym">Crithodium urartu</name>
    <dbReference type="NCBI Taxonomy" id="4572"/>
    <lineage>
        <taxon>Eukaryota</taxon>
        <taxon>Viridiplantae</taxon>
        <taxon>Streptophyta</taxon>
        <taxon>Embryophyta</taxon>
        <taxon>Tracheophyta</taxon>
        <taxon>Spermatophyta</taxon>
        <taxon>Magnoliopsida</taxon>
        <taxon>Liliopsida</taxon>
        <taxon>Poales</taxon>
        <taxon>Poaceae</taxon>
        <taxon>BOP clade</taxon>
        <taxon>Pooideae</taxon>
        <taxon>Triticodae</taxon>
        <taxon>Triticeae</taxon>
        <taxon>Triticinae</taxon>
        <taxon>Triticum</taxon>
    </lineage>
</organism>